<evidence type="ECO:0000313" key="2">
    <source>
        <dbReference type="Proteomes" id="UP001500957"/>
    </source>
</evidence>
<protein>
    <submittedName>
        <fullName evidence="1">Uncharacterized protein</fullName>
    </submittedName>
</protein>
<organism evidence="1 2">
    <name type="scientific">Sporichthya brevicatena</name>
    <dbReference type="NCBI Taxonomy" id="171442"/>
    <lineage>
        <taxon>Bacteria</taxon>
        <taxon>Bacillati</taxon>
        <taxon>Actinomycetota</taxon>
        <taxon>Actinomycetes</taxon>
        <taxon>Sporichthyales</taxon>
        <taxon>Sporichthyaceae</taxon>
        <taxon>Sporichthya</taxon>
    </lineage>
</organism>
<dbReference type="EMBL" id="BAAAHE010000047">
    <property type="protein sequence ID" value="GAA0634808.1"/>
    <property type="molecule type" value="Genomic_DNA"/>
</dbReference>
<gene>
    <name evidence="1" type="ORF">GCM10009547_43630</name>
</gene>
<reference evidence="1 2" key="1">
    <citation type="journal article" date="2019" name="Int. J. Syst. Evol. Microbiol.">
        <title>The Global Catalogue of Microorganisms (GCM) 10K type strain sequencing project: providing services to taxonomists for standard genome sequencing and annotation.</title>
        <authorList>
            <consortium name="The Broad Institute Genomics Platform"/>
            <consortium name="The Broad Institute Genome Sequencing Center for Infectious Disease"/>
            <person name="Wu L."/>
            <person name="Ma J."/>
        </authorList>
    </citation>
    <scope>NUCLEOTIDE SEQUENCE [LARGE SCALE GENOMIC DNA]</scope>
    <source>
        <strain evidence="1 2">JCM 10671</strain>
    </source>
</reference>
<dbReference type="Proteomes" id="UP001500957">
    <property type="component" value="Unassembled WGS sequence"/>
</dbReference>
<sequence>MEVQFTRRPDNGTVAEFTRADGVRVRVDSYDRTGLVPHDASHLLIERAFRLAHGFWGCVSDGAVFATVEIVAGRTKYDHRARSAALVKEHSAELGLAERVVGTVLNALAGEQPNLVRDLTSTWAISSLPPPPRDMLAAAAETALADLRDLQRRWACLPTGGTFALDWPAPRPARRR</sequence>
<keyword evidence="2" id="KW-1185">Reference proteome</keyword>
<proteinExistence type="predicted"/>
<dbReference type="RefSeq" id="WP_344608775.1">
    <property type="nucleotide sequence ID" value="NZ_BAAAHE010000047.1"/>
</dbReference>
<evidence type="ECO:0000313" key="1">
    <source>
        <dbReference type="EMBL" id="GAA0634808.1"/>
    </source>
</evidence>
<name>A0ABN1H9V9_9ACTN</name>
<comment type="caution">
    <text evidence="1">The sequence shown here is derived from an EMBL/GenBank/DDBJ whole genome shotgun (WGS) entry which is preliminary data.</text>
</comment>
<accession>A0ABN1H9V9</accession>